<evidence type="ECO:0000256" key="1">
    <source>
        <dbReference type="SAM" id="MobiDB-lite"/>
    </source>
</evidence>
<feature type="region of interest" description="Disordered" evidence="1">
    <location>
        <begin position="1"/>
        <end position="56"/>
    </location>
</feature>
<gene>
    <name evidence="2" type="ORF">SI8410_15019883</name>
</gene>
<sequence length="56" mass="5676">MWPPTRCPEPRPAASPPASSSPAPAASPSSPSHPPPPPPLRPSSLPTGSDGRGWCL</sequence>
<proteinExistence type="predicted"/>
<feature type="compositionally biased region" description="Pro residues" evidence="1">
    <location>
        <begin position="31"/>
        <end position="41"/>
    </location>
</feature>
<dbReference type="EMBL" id="LR746278">
    <property type="protein sequence ID" value="CAA7409205.1"/>
    <property type="molecule type" value="Genomic_DNA"/>
</dbReference>
<evidence type="ECO:0000313" key="3">
    <source>
        <dbReference type="Proteomes" id="UP000663760"/>
    </source>
</evidence>
<accession>A0A7I8LIW3</accession>
<feature type="compositionally biased region" description="Low complexity" evidence="1">
    <location>
        <begin position="16"/>
        <end position="30"/>
    </location>
</feature>
<protein>
    <submittedName>
        <fullName evidence="2">Uncharacterized protein</fullName>
    </submittedName>
</protein>
<organism evidence="2 3">
    <name type="scientific">Spirodela intermedia</name>
    <name type="common">Intermediate duckweed</name>
    <dbReference type="NCBI Taxonomy" id="51605"/>
    <lineage>
        <taxon>Eukaryota</taxon>
        <taxon>Viridiplantae</taxon>
        <taxon>Streptophyta</taxon>
        <taxon>Embryophyta</taxon>
        <taxon>Tracheophyta</taxon>
        <taxon>Spermatophyta</taxon>
        <taxon>Magnoliopsida</taxon>
        <taxon>Liliopsida</taxon>
        <taxon>Araceae</taxon>
        <taxon>Lemnoideae</taxon>
        <taxon>Spirodela</taxon>
    </lineage>
</organism>
<feature type="compositionally biased region" description="Pro residues" evidence="1">
    <location>
        <begin position="1"/>
        <end position="15"/>
    </location>
</feature>
<keyword evidence="3" id="KW-1185">Reference proteome</keyword>
<name>A0A7I8LIW3_SPIIN</name>
<reference evidence="2" key="1">
    <citation type="submission" date="2020-02" db="EMBL/GenBank/DDBJ databases">
        <authorList>
            <person name="Scholz U."/>
            <person name="Mascher M."/>
            <person name="Fiebig A."/>
        </authorList>
    </citation>
    <scope>NUCLEOTIDE SEQUENCE</scope>
</reference>
<dbReference type="AlphaFoldDB" id="A0A7I8LIW3"/>
<dbReference type="Proteomes" id="UP000663760">
    <property type="component" value="Chromosome 15"/>
</dbReference>
<evidence type="ECO:0000313" key="2">
    <source>
        <dbReference type="EMBL" id="CAA7409205.1"/>
    </source>
</evidence>